<sequence>MGGSESIEQKAKAATQKLHTVAQEAYKSISTAVSNFAEERLKEGYLDNEPMLFSAGYTDECQVCHEEKPISDLLSLQNCGHLICPQCLLSHVHDDIHNIAKYPLKCPVLLTMHEMEPSDINKRPQSVKTKTKMKINGSADQDEKEEKLLLESVHEAKEANDRPRPPLLLLPPPPLLPLLPPPPLLPLLPPPPPPPPLLPPPPPPRVSSPVTAQKGKDDAKGERKYDVETEECKLVESSDHNNE</sequence>
<feature type="domain" description="RING-type" evidence="6">
    <location>
        <begin position="61"/>
        <end position="108"/>
    </location>
</feature>
<dbReference type="InterPro" id="IPR013083">
    <property type="entry name" value="Znf_RING/FYVE/PHD"/>
</dbReference>
<name>X6M0A6_RETFI</name>
<feature type="non-terminal residue" evidence="7">
    <location>
        <position position="243"/>
    </location>
</feature>
<keyword evidence="3" id="KW-0862">Zinc</keyword>
<evidence type="ECO:0000256" key="2">
    <source>
        <dbReference type="ARBA" id="ARBA00022771"/>
    </source>
</evidence>
<keyword evidence="8" id="KW-1185">Reference proteome</keyword>
<feature type="compositionally biased region" description="Basic and acidic residues" evidence="5">
    <location>
        <begin position="214"/>
        <end position="243"/>
    </location>
</feature>
<dbReference type="GO" id="GO:0008270">
    <property type="term" value="F:zinc ion binding"/>
    <property type="evidence" value="ECO:0007669"/>
    <property type="project" value="UniProtKB-KW"/>
</dbReference>
<comment type="caution">
    <text evidence="7">The sequence shown here is derived from an EMBL/GenBank/DDBJ whole genome shotgun (WGS) entry which is preliminary data.</text>
</comment>
<protein>
    <recommendedName>
        <fullName evidence="6">RING-type domain-containing protein</fullName>
    </recommendedName>
</protein>
<evidence type="ECO:0000256" key="5">
    <source>
        <dbReference type="SAM" id="MobiDB-lite"/>
    </source>
</evidence>
<feature type="compositionally biased region" description="Pro residues" evidence="5">
    <location>
        <begin position="165"/>
        <end position="206"/>
    </location>
</feature>
<evidence type="ECO:0000256" key="3">
    <source>
        <dbReference type="ARBA" id="ARBA00022833"/>
    </source>
</evidence>
<dbReference type="SUPFAM" id="SSF57850">
    <property type="entry name" value="RING/U-box"/>
    <property type="match status" value="1"/>
</dbReference>
<dbReference type="EMBL" id="ASPP01025948">
    <property type="protein sequence ID" value="ETO07618.1"/>
    <property type="molecule type" value="Genomic_DNA"/>
</dbReference>
<keyword evidence="1" id="KW-0479">Metal-binding</keyword>
<reference evidence="7 8" key="1">
    <citation type="journal article" date="2013" name="Curr. Biol.">
        <title>The Genome of the Foraminiferan Reticulomyxa filosa.</title>
        <authorList>
            <person name="Glockner G."/>
            <person name="Hulsmann N."/>
            <person name="Schleicher M."/>
            <person name="Noegel A.A."/>
            <person name="Eichinger L."/>
            <person name="Gallinger C."/>
            <person name="Pawlowski J."/>
            <person name="Sierra R."/>
            <person name="Euteneuer U."/>
            <person name="Pillet L."/>
            <person name="Moustafa A."/>
            <person name="Platzer M."/>
            <person name="Groth M."/>
            <person name="Szafranski K."/>
            <person name="Schliwa M."/>
        </authorList>
    </citation>
    <scope>NUCLEOTIDE SEQUENCE [LARGE SCALE GENOMIC DNA]</scope>
</reference>
<accession>X6M0A6</accession>
<evidence type="ECO:0000256" key="4">
    <source>
        <dbReference type="PROSITE-ProRule" id="PRU00175"/>
    </source>
</evidence>
<dbReference type="InterPro" id="IPR001841">
    <property type="entry name" value="Znf_RING"/>
</dbReference>
<feature type="region of interest" description="Disordered" evidence="5">
    <location>
        <begin position="119"/>
        <end position="243"/>
    </location>
</feature>
<dbReference type="PROSITE" id="PS50089">
    <property type="entry name" value="ZF_RING_2"/>
    <property type="match status" value="1"/>
</dbReference>
<dbReference type="Gene3D" id="3.30.40.10">
    <property type="entry name" value="Zinc/RING finger domain, C3HC4 (zinc finger)"/>
    <property type="match status" value="1"/>
</dbReference>
<keyword evidence="2 4" id="KW-0863">Zinc-finger</keyword>
<proteinExistence type="predicted"/>
<dbReference type="PROSITE" id="PS00518">
    <property type="entry name" value="ZF_RING_1"/>
    <property type="match status" value="1"/>
</dbReference>
<gene>
    <name evidence="7" type="ORF">RFI_29775</name>
</gene>
<evidence type="ECO:0000259" key="6">
    <source>
        <dbReference type="PROSITE" id="PS50089"/>
    </source>
</evidence>
<dbReference type="OrthoDB" id="1431934at2759"/>
<organism evidence="7 8">
    <name type="scientific">Reticulomyxa filosa</name>
    <dbReference type="NCBI Taxonomy" id="46433"/>
    <lineage>
        <taxon>Eukaryota</taxon>
        <taxon>Sar</taxon>
        <taxon>Rhizaria</taxon>
        <taxon>Retaria</taxon>
        <taxon>Foraminifera</taxon>
        <taxon>Monothalamids</taxon>
        <taxon>Reticulomyxidae</taxon>
        <taxon>Reticulomyxa</taxon>
    </lineage>
</organism>
<evidence type="ECO:0000313" key="7">
    <source>
        <dbReference type="EMBL" id="ETO07618.1"/>
    </source>
</evidence>
<dbReference type="Proteomes" id="UP000023152">
    <property type="component" value="Unassembled WGS sequence"/>
</dbReference>
<evidence type="ECO:0000256" key="1">
    <source>
        <dbReference type="ARBA" id="ARBA00022723"/>
    </source>
</evidence>
<feature type="compositionally biased region" description="Basic and acidic residues" evidence="5">
    <location>
        <begin position="144"/>
        <end position="164"/>
    </location>
</feature>
<dbReference type="AlphaFoldDB" id="X6M0A6"/>
<dbReference type="InterPro" id="IPR017907">
    <property type="entry name" value="Znf_RING_CS"/>
</dbReference>
<evidence type="ECO:0000313" key="8">
    <source>
        <dbReference type="Proteomes" id="UP000023152"/>
    </source>
</evidence>